<feature type="transmembrane region" description="Helical" evidence="7">
    <location>
        <begin position="549"/>
        <end position="571"/>
    </location>
</feature>
<evidence type="ECO:0000256" key="7">
    <source>
        <dbReference type="SAM" id="Phobius"/>
    </source>
</evidence>
<dbReference type="GeneID" id="36591762"/>
<reference evidence="9 10" key="1">
    <citation type="submission" date="2016-04" db="EMBL/GenBank/DDBJ databases">
        <title>A degradative enzymes factory behind the ericoid mycorrhizal symbiosis.</title>
        <authorList>
            <consortium name="DOE Joint Genome Institute"/>
            <person name="Martino E."/>
            <person name="Morin E."/>
            <person name="Grelet G."/>
            <person name="Kuo A."/>
            <person name="Kohler A."/>
            <person name="Daghino S."/>
            <person name="Barry K."/>
            <person name="Choi C."/>
            <person name="Cichocki N."/>
            <person name="Clum A."/>
            <person name="Copeland A."/>
            <person name="Hainaut M."/>
            <person name="Haridas S."/>
            <person name="Labutti K."/>
            <person name="Lindquist E."/>
            <person name="Lipzen A."/>
            <person name="Khouja H.-R."/>
            <person name="Murat C."/>
            <person name="Ohm R."/>
            <person name="Olson A."/>
            <person name="Spatafora J."/>
            <person name="Veneault-Fourrey C."/>
            <person name="Henrissat B."/>
            <person name="Grigoriev I."/>
            <person name="Martin F."/>
            <person name="Perotto S."/>
        </authorList>
    </citation>
    <scope>NUCLEOTIDE SEQUENCE [LARGE SCALE GENOMIC DNA]</scope>
    <source>
        <strain evidence="9 10">E</strain>
    </source>
</reference>
<dbReference type="InterPro" id="IPR013057">
    <property type="entry name" value="AA_transpt_TM"/>
</dbReference>
<feature type="transmembrane region" description="Helical" evidence="7">
    <location>
        <begin position="486"/>
        <end position="508"/>
    </location>
</feature>
<proteinExistence type="inferred from homology"/>
<dbReference type="AlphaFoldDB" id="A0A2J6SWV9"/>
<evidence type="ECO:0000256" key="5">
    <source>
        <dbReference type="ARBA" id="ARBA00023136"/>
    </source>
</evidence>
<feature type="transmembrane region" description="Helical" evidence="7">
    <location>
        <begin position="378"/>
        <end position="395"/>
    </location>
</feature>
<evidence type="ECO:0000256" key="2">
    <source>
        <dbReference type="ARBA" id="ARBA00008066"/>
    </source>
</evidence>
<accession>A0A2J6SWV9</accession>
<feature type="domain" description="Amino acid transporter transmembrane" evidence="8">
    <location>
        <begin position="140"/>
        <end position="509"/>
    </location>
</feature>
<sequence length="599" mass="65592">MAATGEIAGIAADGDPPRYPGREGPIPPSNRLLHDPNVSFYEYTYYAKLTREEEEETHKTSPPTVGFMQVLFPTKSSGGVTPIDTHGNNGSNGEDKGISEKKVGELQQRIEISEAEWTNASRAVRTASGSACFYLITTDILGPFGIGFSMGTLGWGPGIGLFTLFGVLAGYSGWLLWTVFLGVDSYQFPAKNYGDLAFRTWGRPLRHIVNFLQGLQLLISVGVIVISNGQALSQVSKFKLCYAVCCLIWAILGFAVGQVRTLQKFGILANVAVFINLLIMFISMGVFAHSPPNFAISVLGSAGSVVDSTTITPDNSTGVLVYPPIIHYNGMPSKDLAVGIFGLMQGVYAYAGAQLFIEFMAELKRPRDFLKAMWGAQFFIYSCYMIYGCYTYFWQGQYSYQISYQGVSPYSWQTLGNMLAVTSGLIAAALYGNIGIKVIYNNLLMEWFHAPALITKRGKTLWAAIVPIYWTIAFILAASIPDFFGLTGVTAAVCFVQFTYTFPPLIALGYRIQTHALQEGEGFDPATGVVTLHDRGLRRVIRGFFADKWYLNVLHILYAMGALCVSGLGAYSSCHFLIEAFKNPQVNAFSCTSPLNLNP</sequence>
<feature type="transmembrane region" description="Helical" evidence="7">
    <location>
        <begin position="267"/>
        <end position="288"/>
    </location>
</feature>
<evidence type="ECO:0000313" key="9">
    <source>
        <dbReference type="EMBL" id="PMD55143.1"/>
    </source>
</evidence>
<dbReference type="OrthoDB" id="40134at2759"/>
<feature type="transmembrane region" description="Helical" evidence="7">
    <location>
        <begin position="461"/>
        <end position="480"/>
    </location>
</feature>
<evidence type="ECO:0000256" key="6">
    <source>
        <dbReference type="SAM" id="MobiDB-lite"/>
    </source>
</evidence>
<feature type="region of interest" description="Disordered" evidence="6">
    <location>
        <begin position="79"/>
        <end position="98"/>
    </location>
</feature>
<comment type="similarity">
    <text evidence="2">Belongs to the amino acid/polyamine transporter 2 family.</text>
</comment>
<evidence type="ECO:0000313" key="10">
    <source>
        <dbReference type="Proteomes" id="UP000235371"/>
    </source>
</evidence>
<organism evidence="9 10">
    <name type="scientific">Hyaloscypha bicolor E</name>
    <dbReference type="NCBI Taxonomy" id="1095630"/>
    <lineage>
        <taxon>Eukaryota</taxon>
        <taxon>Fungi</taxon>
        <taxon>Dikarya</taxon>
        <taxon>Ascomycota</taxon>
        <taxon>Pezizomycotina</taxon>
        <taxon>Leotiomycetes</taxon>
        <taxon>Helotiales</taxon>
        <taxon>Hyaloscyphaceae</taxon>
        <taxon>Hyaloscypha</taxon>
        <taxon>Hyaloscypha bicolor</taxon>
    </lineage>
</organism>
<dbReference type="EMBL" id="KZ613856">
    <property type="protein sequence ID" value="PMD55143.1"/>
    <property type="molecule type" value="Genomic_DNA"/>
</dbReference>
<keyword evidence="3 7" id="KW-0812">Transmembrane</keyword>
<comment type="subcellular location">
    <subcellularLocation>
        <location evidence="1">Membrane</location>
        <topology evidence="1">Multi-pass membrane protein</topology>
    </subcellularLocation>
</comment>
<evidence type="ECO:0000256" key="3">
    <source>
        <dbReference type="ARBA" id="ARBA00022692"/>
    </source>
</evidence>
<dbReference type="RefSeq" id="XP_024732047.1">
    <property type="nucleotide sequence ID" value="XM_024883685.1"/>
</dbReference>
<dbReference type="InParanoid" id="A0A2J6SWV9"/>
<dbReference type="PANTHER" id="PTHR22950:SF461">
    <property type="entry name" value="AMINO ACID TRANSPORTER TRANSMEMBRANE DOMAIN-CONTAINING PROTEIN"/>
    <property type="match status" value="1"/>
</dbReference>
<feature type="transmembrane region" description="Helical" evidence="7">
    <location>
        <begin position="235"/>
        <end position="255"/>
    </location>
</feature>
<evidence type="ECO:0000259" key="8">
    <source>
        <dbReference type="Pfam" id="PF01490"/>
    </source>
</evidence>
<name>A0A2J6SWV9_9HELO</name>
<evidence type="ECO:0000256" key="4">
    <source>
        <dbReference type="ARBA" id="ARBA00022989"/>
    </source>
</evidence>
<feature type="region of interest" description="Disordered" evidence="6">
    <location>
        <begin position="1"/>
        <end position="33"/>
    </location>
</feature>
<keyword evidence="10" id="KW-1185">Reference proteome</keyword>
<dbReference type="Pfam" id="PF01490">
    <property type="entry name" value="Aa_trans"/>
    <property type="match status" value="1"/>
</dbReference>
<feature type="transmembrane region" description="Helical" evidence="7">
    <location>
        <begin position="415"/>
        <end position="440"/>
    </location>
</feature>
<evidence type="ECO:0000256" key="1">
    <source>
        <dbReference type="ARBA" id="ARBA00004141"/>
    </source>
</evidence>
<feature type="transmembrane region" description="Helical" evidence="7">
    <location>
        <begin position="336"/>
        <end position="357"/>
    </location>
</feature>
<feature type="transmembrane region" description="Helical" evidence="7">
    <location>
        <begin position="159"/>
        <end position="183"/>
    </location>
</feature>
<feature type="transmembrane region" description="Helical" evidence="7">
    <location>
        <begin position="208"/>
        <end position="229"/>
    </location>
</feature>
<dbReference type="STRING" id="1095630.A0A2J6SWV9"/>
<keyword evidence="5 7" id="KW-0472">Membrane</keyword>
<dbReference type="GO" id="GO:0016020">
    <property type="term" value="C:membrane"/>
    <property type="evidence" value="ECO:0007669"/>
    <property type="project" value="UniProtKB-SubCell"/>
</dbReference>
<dbReference type="GO" id="GO:0015179">
    <property type="term" value="F:L-amino acid transmembrane transporter activity"/>
    <property type="evidence" value="ECO:0007669"/>
    <property type="project" value="TreeGrafter"/>
</dbReference>
<gene>
    <name evidence="9" type="ORF">K444DRAFT_633995</name>
</gene>
<dbReference type="Proteomes" id="UP000235371">
    <property type="component" value="Unassembled WGS sequence"/>
</dbReference>
<keyword evidence="4 7" id="KW-1133">Transmembrane helix</keyword>
<dbReference type="PANTHER" id="PTHR22950">
    <property type="entry name" value="AMINO ACID TRANSPORTER"/>
    <property type="match status" value="1"/>
</dbReference>
<feature type="transmembrane region" description="Helical" evidence="7">
    <location>
        <begin position="131"/>
        <end position="153"/>
    </location>
</feature>
<protein>
    <recommendedName>
        <fullName evidence="8">Amino acid transporter transmembrane domain-containing protein</fullName>
    </recommendedName>
</protein>